<sequence length="117" mass="13465">MSNSFQNGGLSQLTNSTNQNSDFFNKSFELDSMKPRYERSVSESTEVYNHINDNERLGPEEIYSIISEGAIDLDVQHVSDEHRRNEINNEMNDDCGPKTLVNEAKKIKNDYIFKIDV</sequence>
<dbReference type="AlphaFoldDB" id="A0A9D4KX20"/>
<keyword evidence="3" id="KW-1185">Reference proteome</keyword>
<comment type="caution">
    <text evidence="2">The sequence shown here is derived from an EMBL/GenBank/DDBJ whole genome shotgun (WGS) entry which is preliminary data.</text>
</comment>
<gene>
    <name evidence="2" type="ORF">DPMN_089520</name>
</gene>
<dbReference type="Proteomes" id="UP000828390">
    <property type="component" value="Unassembled WGS sequence"/>
</dbReference>
<evidence type="ECO:0000313" key="3">
    <source>
        <dbReference type="Proteomes" id="UP000828390"/>
    </source>
</evidence>
<evidence type="ECO:0000313" key="2">
    <source>
        <dbReference type="EMBL" id="KAH3847203.1"/>
    </source>
</evidence>
<feature type="region of interest" description="Disordered" evidence="1">
    <location>
        <begin position="1"/>
        <end position="21"/>
    </location>
</feature>
<reference evidence="2" key="1">
    <citation type="journal article" date="2019" name="bioRxiv">
        <title>The Genome of the Zebra Mussel, Dreissena polymorpha: A Resource for Invasive Species Research.</title>
        <authorList>
            <person name="McCartney M.A."/>
            <person name="Auch B."/>
            <person name="Kono T."/>
            <person name="Mallez S."/>
            <person name="Zhang Y."/>
            <person name="Obille A."/>
            <person name="Becker A."/>
            <person name="Abrahante J.E."/>
            <person name="Garbe J."/>
            <person name="Badalamenti J.P."/>
            <person name="Herman A."/>
            <person name="Mangelson H."/>
            <person name="Liachko I."/>
            <person name="Sullivan S."/>
            <person name="Sone E.D."/>
            <person name="Koren S."/>
            <person name="Silverstein K.A.T."/>
            <person name="Beckman K.B."/>
            <person name="Gohl D.M."/>
        </authorList>
    </citation>
    <scope>NUCLEOTIDE SEQUENCE</scope>
    <source>
        <strain evidence="2">Duluth1</strain>
        <tissue evidence="2">Whole animal</tissue>
    </source>
</reference>
<name>A0A9D4KX20_DREPO</name>
<evidence type="ECO:0000256" key="1">
    <source>
        <dbReference type="SAM" id="MobiDB-lite"/>
    </source>
</evidence>
<proteinExistence type="predicted"/>
<dbReference type="EMBL" id="JAIWYP010000003">
    <property type="protein sequence ID" value="KAH3847203.1"/>
    <property type="molecule type" value="Genomic_DNA"/>
</dbReference>
<accession>A0A9D4KX20</accession>
<reference evidence="2" key="2">
    <citation type="submission" date="2020-11" db="EMBL/GenBank/DDBJ databases">
        <authorList>
            <person name="McCartney M.A."/>
            <person name="Auch B."/>
            <person name="Kono T."/>
            <person name="Mallez S."/>
            <person name="Becker A."/>
            <person name="Gohl D.M."/>
            <person name="Silverstein K.A.T."/>
            <person name="Koren S."/>
            <person name="Bechman K.B."/>
            <person name="Herman A."/>
            <person name="Abrahante J.E."/>
            <person name="Garbe J."/>
        </authorList>
    </citation>
    <scope>NUCLEOTIDE SEQUENCE</scope>
    <source>
        <strain evidence="2">Duluth1</strain>
        <tissue evidence="2">Whole animal</tissue>
    </source>
</reference>
<organism evidence="2 3">
    <name type="scientific">Dreissena polymorpha</name>
    <name type="common">Zebra mussel</name>
    <name type="synonym">Mytilus polymorpha</name>
    <dbReference type="NCBI Taxonomy" id="45954"/>
    <lineage>
        <taxon>Eukaryota</taxon>
        <taxon>Metazoa</taxon>
        <taxon>Spiralia</taxon>
        <taxon>Lophotrochozoa</taxon>
        <taxon>Mollusca</taxon>
        <taxon>Bivalvia</taxon>
        <taxon>Autobranchia</taxon>
        <taxon>Heteroconchia</taxon>
        <taxon>Euheterodonta</taxon>
        <taxon>Imparidentia</taxon>
        <taxon>Neoheterodontei</taxon>
        <taxon>Myida</taxon>
        <taxon>Dreissenoidea</taxon>
        <taxon>Dreissenidae</taxon>
        <taxon>Dreissena</taxon>
    </lineage>
</organism>
<protein>
    <submittedName>
        <fullName evidence="2">Uncharacterized protein</fullName>
    </submittedName>
</protein>